<accession>K7A1D9</accession>
<reference evidence="7" key="1">
    <citation type="journal article" date="2014" name="Environ. Microbiol.">
        <title>Comparative genomics of the marine bacterial genus Glaciecola reveals the high degree of genomic diversity and genomic characteristic for cold adaptation.</title>
        <authorList>
            <person name="Qin Q.L."/>
            <person name="Xie B.B."/>
            <person name="Yu Y."/>
            <person name="Shu Y.L."/>
            <person name="Rong J.C."/>
            <person name="Zhang Y.J."/>
            <person name="Zhao D.L."/>
            <person name="Chen X.L."/>
            <person name="Zhang X.Y."/>
            <person name="Chen B."/>
            <person name="Zhou B.C."/>
            <person name="Zhang Y.Z."/>
        </authorList>
    </citation>
    <scope>NUCLEOTIDE SEQUENCE [LARGE SCALE GENOMIC DNA]</scope>
    <source>
        <strain evidence="7">ACAM 615</strain>
    </source>
</reference>
<keyword evidence="3" id="KW-0963">Cytoplasm</keyword>
<dbReference type="STRING" id="1121922.GCA_000428905_03163"/>
<comment type="subcellular location">
    <subcellularLocation>
        <location evidence="1">Cytoplasm</location>
    </subcellularLocation>
</comment>
<evidence type="ECO:0000259" key="5">
    <source>
        <dbReference type="Pfam" id="PF00582"/>
    </source>
</evidence>
<feature type="domain" description="UspA" evidence="5">
    <location>
        <begin position="5"/>
        <end position="145"/>
    </location>
</feature>
<dbReference type="SUPFAM" id="SSF52402">
    <property type="entry name" value="Adenine nucleotide alpha hydrolases-like"/>
    <property type="match status" value="2"/>
</dbReference>
<dbReference type="GO" id="GO:0005737">
    <property type="term" value="C:cytoplasm"/>
    <property type="evidence" value="ECO:0007669"/>
    <property type="project" value="UniProtKB-SubCell"/>
</dbReference>
<evidence type="ECO:0000313" key="6">
    <source>
        <dbReference type="EMBL" id="GAC29300.1"/>
    </source>
</evidence>
<dbReference type="InterPro" id="IPR006016">
    <property type="entry name" value="UspA"/>
</dbReference>
<feature type="domain" description="UspA" evidence="5">
    <location>
        <begin position="169"/>
        <end position="298"/>
    </location>
</feature>
<dbReference type="EMBL" id="BAEQ01000043">
    <property type="protein sequence ID" value="GAC29300.1"/>
    <property type="molecule type" value="Genomic_DNA"/>
</dbReference>
<dbReference type="Proteomes" id="UP000006251">
    <property type="component" value="Unassembled WGS sequence"/>
</dbReference>
<dbReference type="RefSeq" id="WP_006011984.1">
    <property type="nucleotide sequence ID" value="NZ_AUAV01000017.1"/>
</dbReference>
<protein>
    <submittedName>
        <fullName evidence="6">Universal stress protein E</fullName>
    </submittedName>
</protein>
<evidence type="ECO:0000256" key="1">
    <source>
        <dbReference type="ARBA" id="ARBA00004496"/>
    </source>
</evidence>
<evidence type="ECO:0000256" key="3">
    <source>
        <dbReference type="ARBA" id="ARBA00022490"/>
    </source>
</evidence>
<dbReference type="Gene3D" id="3.40.50.12370">
    <property type="match status" value="1"/>
</dbReference>
<evidence type="ECO:0000256" key="4">
    <source>
        <dbReference type="ARBA" id="ARBA00037131"/>
    </source>
</evidence>
<name>K7A1D9_9ALTE</name>
<dbReference type="NCBIfam" id="NF008380">
    <property type="entry name" value="PRK11175.1"/>
    <property type="match status" value="1"/>
</dbReference>
<dbReference type="PANTHER" id="PTHR47892">
    <property type="entry name" value="UNIVERSAL STRESS PROTEIN E"/>
    <property type="match status" value="1"/>
</dbReference>
<keyword evidence="7" id="KW-1185">Reference proteome</keyword>
<dbReference type="AlphaFoldDB" id="K7A1D9"/>
<dbReference type="PRINTS" id="PR01438">
    <property type="entry name" value="UNVRSLSTRESS"/>
</dbReference>
<dbReference type="OrthoDB" id="239260at2"/>
<evidence type="ECO:0000313" key="7">
    <source>
        <dbReference type="Proteomes" id="UP000006251"/>
    </source>
</evidence>
<organism evidence="6 7">
    <name type="scientific">Brumicola pallidula DSM 14239 = ACAM 615</name>
    <dbReference type="NCBI Taxonomy" id="1121922"/>
    <lineage>
        <taxon>Bacteria</taxon>
        <taxon>Pseudomonadati</taxon>
        <taxon>Pseudomonadota</taxon>
        <taxon>Gammaproteobacteria</taxon>
        <taxon>Alteromonadales</taxon>
        <taxon>Alteromonadaceae</taxon>
        <taxon>Brumicola</taxon>
    </lineage>
</organism>
<comment type="function">
    <text evidence="4">Required for resistance to DNA-damaging agents.</text>
</comment>
<proteinExistence type="inferred from homology"/>
<dbReference type="Pfam" id="PF00582">
    <property type="entry name" value="Usp"/>
    <property type="match status" value="2"/>
</dbReference>
<gene>
    <name evidence="6" type="primary">uspE</name>
    <name evidence="6" type="ORF">GPAL_2439</name>
</gene>
<dbReference type="InterPro" id="IPR006015">
    <property type="entry name" value="Universal_stress_UspA"/>
</dbReference>
<comment type="caution">
    <text evidence="6">The sequence shown here is derived from an EMBL/GenBank/DDBJ whole genome shotgun (WGS) entry which is preliminary data.</text>
</comment>
<comment type="similarity">
    <text evidence="2">Belongs to the universal stress protein A family.</text>
</comment>
<sequence length="298" mass="32963">MFTCTKILAVTDPTLDQQSSLLRALRIAEKTNAQIILFSCIYDKSYDMTAVLTSDERFNMKQALVEHEKLKLAALVNELNCDANVDVVVTWYKKLHEAVIDTCHEYKCDLIVKATKKHGMLSSSLFTPSDWHIVRNSSVNVMLVKSHEWPQKGTVVSSIGVLAKDDEHNSLSDKVAETAHGLSKLLNATLHFANSFAGAPLHIAVEVPNFTPEVYNKSVQNRHTKKVLELAETYKVATDNVHVLEGLPEDIIPEVCQKYKADLLVIGSVGRTGFSAALLGNTAELIIDAVECDTMIVK</sequence>
<evidence type="ECO:0000256" key="2">
    <source>
        <dbReference type="ARBA" id="ARBA00008791"/>
    </source>
</evidence>
<dbReference type="PANTHER" id="PTHR47892:SF1">
    <property type="entry name" value="UNIVERSAL STRESS PROTEIN E"/>
    <property type="match status" value="1"/>
</dbReference>